<evidence type="ECO:0000313" key="2">
    <source>
        <dbReference type="Proteomes" id="UP001150924"/>
    </source>
</evidence>
<sequence>MSVMSIEHIDNQEERQDIWRRVYAHVFAAAFMQRRSDPGSLSEQPLDELAQEAADLAIANIPTTKAVTLARSIV</sequence>
<dbReference type="Proteomes" id="UP001150924">
    <property type="component" value="Unassembled WGS sequence"/>
</dbReference>
<gene>
    <name evidence="1" type="ORF">OV079_31485</name>
</gene>
<protein>
    <submittedName>
        <fullName evidence="1">Uncharacterized protein</fullName>
    </submittedName>
</protein>
<comment type="caution">
    <text evidence="1">The sequence shown here is derived from an EMBL/GenBank/DDBJ whole genome shotgun (WGS) entry which is preliminary data.</text>
</comment>
<organism evidence="1 2">
    <name type="scientific">Nannocystis pusilla</name>
    <dbReference type="NCBI Taxonomy" id="889268"/>
    <lineage>
        <taxon>Bacteria</taxon>
        <taxon>Pseudomonadati</taxon>
        <taxon>Myxococcota</taxon>
        <taxon>Polyangia</taxon>
        <taxon>Nannocystales</taxon>
        <taxon>Nannocystaceae</taxon>
        <taxon>Nannocystis</taxon>
    </lineage>
</organism>
<accession>A0A9X3F221</accession>
<proteinExistence type="predicted"/>
<evidence type="ECO:0000313" key="1">
    <source>
        <dbReference type="EMBL" id="MCY1010008.1"/>
    </source>
</evidence>
<dbReference type="AlphaFoldDB" id="A0A9X3F221"/>
<dbReference type="EMBL" id="JAPNKE010000002">
    <property type="protein sequence ID" value="MCY1010008.1"/>
    <property type="molecule type" value="Genomic_DNA"/>
</dbReference>
<name>A0A9X3F221_9BACT</name>
<reference evidence="1" key="1">
    <citation type="submission" date="2022-11" db="EMBL/GenBank/DDBJ databases">
        <title>Minimal conservation of predation-associated metabolite biosynthetic gene clusters underscores biosynthetic potential of Myxococcota including descriptions for ten novel species: Archangium lansinium sp. nov., Myxococcus landrumus sp. nov., Nannocystis bai.</title>
        <authorList>
            <person name="Ahearne A."/>
            <person name="Stevens C."/>
            <person name="Phillips K."/>
        </authorList>
    </citation>
    <scope>NUCLEOTIDE SEQUENCE</scope>
    <source>
        <strain evidence="1">Na p29</strain>
    </source>
</reference>
<dbReference type="RefSeq" id="WP_267772791.1">
    <property type="nucleotide sequence ID" value="NZ_JAPNKE010000002.1"/>
</dbReference>
<keyword evidence="2" id="KW-1185">Reference proteome</keyword>